<dbReference type="GO" id="GO:0008233">
    <property type="term" value="F:peptidase activity"/>
    <property type="evidence" value="ECO:0007669"/>
    <property type="project" value="UniProtKB-KW"/>
</dbReference>
<feature type="transmembrane region" description="Helical" evidence="7">
    <location>
        <begin position="144"/>
        <end position="166"/>
    </location>
</feature>
<evidence type="ECO:0000256" key="1">
    <source>
        <dbReference type="ARBA" id="ARBA00004141"/>
    </source>
</evidence>
<reference evidence="9 10" key="1">
    <citation type="submission" date="2024-09" db="EMBL/GenBank/DDBJ databases">
        <authorList>
            <person name="Zhang Z.-H."/>
        </authorList>
    </citation>
    <scope>NUCLEOTIDE SEQUENCE [LARGE SCALE GENOMIC DNA]</scope>
    <source>
        <strain evidence="9 10">HHTR114</strain>
    </source>
</reference>
<keyword evidence="4 7" id="KW-0812">Transmembrane</keyword>
<accession>A0ABW1KTV2</accession>
<evidence type="ECO:0000256" key="7">
    <source>
        <dbReference type="SAM" id="Phobius"/>
    </source>
</evidence>
<dbReference type="InterPro" id="IPR035952">
    <property type="entry name" value="Rhomboid-like_sf"/>
</dbReference>
<comment type="caution">
    <text evidence="9">The sequence shown here is derived from an EMBL/GenBank/DDBJ whole genome shotgun (WGS) entry which is preliminary data.</text>
</comment>
<dbReference type="PANTHER" id="PTHR43066">
    <property type="entry name" value="RHOMBOID-RELATED PROTEIN"/>
    <property type="match status" value="1"/>
</dbReference>
<evidence type="ECO:0000313" key="9">
    <source>
        <dbReference type="EMBL" id="MFC6033972.1"/>
    </source>
</evidence>
<evidence type="ECO:0000256" key="4">
    <source>
        <dbReference type="ARBA" id="ARBA00022692"/>
    </source>
</evidence>
<evidence type="ECO:0000256" key="6">
    <source>
        <dbReference type="ARBA" id="ARBA00023136"/>
    </source>
</evidence>
<dbReference type="EMBL" id="JBHPON010000001">
    <property type="protein sequence ID" value="MFC6033972.1"/>
    <property type="molecule type" value="Genomic_DNA"/>
</dbReference>
<evidence type="ECO:0000313" key="10">
    <source>
        <dbReference type="Proteomes" id="UP001596116"/>
    </source>
</evidence>
<sequence length="262" mass="28277">METPEPNPKKSRWQWLDAIPDPVAAVALALTILQLATALAPVRAVRRLWRLVEVSPARIARAAEAGDWAGLVRPYLGHMFFHINLVHYVVNLTAILTAGTLVFREMQAKTAPGKSDPAAAFIAFFLLCGMAGAFAFVALNPKTYMPMIGASGAAAGLFGAVVLMIARRDWSALPLAGAAKTIFVTVAISTALVIVNYALFALFDSLLDLLQSNKLMLSRIPGWRSQLNIWLGGGSAWQAHAGGYLFGLVAFPLFERMARSSR</sequence>
<evidence type="ECO:0000256" key="2">
    <source>
        <dbReference type="ARBA" id="ARBA00022475"/>
    </source>
</evidence>
<name>A0ABW1KTV2_9PROT</name>
<evidence type="ECO:0000256" key="5">
    <source>
        <dbReference type="ARBA" id="ARBA00022989"/>
    </source>
</evidence>
<feature type="transmembrane region" description="Helical" evidence="7">
    <location>
        <begin position="85"/>
        <end position="106"/>
    </location>
</feature>
<keyword evidence="2" id="KW-1003">Cell membrane</keyword>
<feature type="domain" description="Peptidase S54 rhomboid" evidence="8">
    <location>
        <begin position="75"/>
        <end position="250"/>
    </location>
</feature>
<dbReference type="SUPFAM" id="SSF144091">
    <property type="entry name" value="Rhomboid-like"/>
    <property type="match status" value="1"/>
</dbReference>
<keyword evidence="9" id="KW-0378">Hydrolase</keyword>
<keyword evidence="3" id="KW-0997">Cell inner membrane</keyword>
<dbReference type="InterPro" id="IPR022764">
    <property type="entry name" value="Peptidase_S54_rhomboid_dom"/>
</dbReference>
<protein>
    <submittedName>
        <fullName evidence="9">Rhomboid family intramembrane serine protease</fullName>
        <ecNumber evidence="9">3.4.21.-</ecNumber>
    </submittedName>
</protein>
<dbReference type="Proteomes" id="UP001596116">
    <property type="component" value="Unassembled WGS sequence"/>
</dbReference>
<keyword evidence="10" id="KW-1185">Reference proteome</keyword>
<keyword evidence="6 7" id="KW-0472">Membrane</keyword>
<keyword evidence="9" id="KW-0645">Protease</keyword>
<dbReference type="Gene3D" id="1.20.1540.10">
    <property type="entry name" value="Rhomboid-like"/>
    <property type="match status" value="1"/>
</dbReference>
<evidence type="ECO:0000259" key="8">
    <source>
        <dbReference type="Pfam" id="PF01694"/>
    </source>
</evidence>
<dbReference type="EC" id="3.4.21.-" evidence="9"/>
<organism evidence="9 10">
    <name type="scientific">Hyphococcus aureus</name>
    <dbReference type="NCBI Taxonomy" id="2666033"/>
    <lineage>
        <taxon>Bacteria</taxon>
        <taxon>Pseudomonadati</taxon>
        <taxon>Pseudomonadota</taxon>
        <taxon>Alphaproteobacteria</taxon>
        <taxon>Parvularculales</taxon>
        <taxon>Parvularculaceae</taxon>
        <taxon>Hyphococcus</taxon>
    </lineage>
</organism>
<feature type="transmembrane region" description="Helical" evidence="7">
    <location>
        <begin position="118"/>
        <end position="138"/>
    </location>
</feature>
<evidence type="ECO:0000256" key="3">
    <source>
        <dbReference type="ARBA" id="ARBA00022519"/>
    </source>
</evidence>
<dbReference type="GO" id="GO:0006508">
    <property type="term" value="P:proteolysis"/>
    <property type="evidence" value="ECO:0007669"/>
    <property type="project" value="UniProtKB-KW"/>
</dbReference>
<feature type="transmembrane region" description="Helical" evidence="7">
    <location>
        <begin position="178"/>
        <end position="203"/>
    </location>
</feature>
<comment type="subcellular location">
    <subcellularLocation>
        <location evidence="1">Membrane</location>
        <topology evidence="1">Multi-pass membrane protein</topology>
    </subcellularLocation>
</comment>
<dbReference type="Pfam" id="PF01694">
    <property type="entry name" value="Rhomboid"/>
    <property type="match status" value="1"/>
</dbReference>
<dbReference type="PANTHER" id="PTHR43066:SF26">
    <property type="entry name" value="RHOMBOID PROTEASE GLPG"/>
    <property type="match status" value="1"/>
</dbReference>
<dbReference type="RefSeq" id="WP_379880740.1">
    <property type="nucleotide sequence ID" value="NZ_JBHPON010000001.1"/>
</dbReference>
<proteinExistence type="predicted"/>
<keyword evidence="5 7" id="KW-1133">Transmembrane helix</keyword>
<gene>
    <name evidence="9" type="ORF">ACFMB1_00375</name>
</gene>